<dbReference type="InterPro" id="IPR001608">
    <property type="entry name" value="Ala_racemase_N"/>
</dbReference>
<dbReference type="SUPFAM" id="SSF51419">
    <property type="entry name" value="PLP-binding barrel"/>
    <property type="match status" value="1"/>
</dbReference>
<evidence type="ECO:0000259" key="2">
    <source>
        <dbReference type="Pfam" id="PF01168"/>
    </source>
</evidence>
<accession>E3JCE2</accession>
<dbReference type="InterPro" id="IPR029066">
    <property type="entry name" value="PLP-binding_barrel"/>
</dbReference>
<dbReference type="EMBL" id="CP002299">
    <property type="protein sequence ID" value="ADP84731.1"/>
    <property type="molecule type" value="Genomic_DNA"/>
</dbReference>
<sequence>MRAEMPTGPTASSSTAPGGSAGSGGAPVAPEPDWDRLEAATSALSSPFAVVDLPAFWANAADLVRRAAGKPIRVASKSVRCRALLREVLATDGFAGILAYTLAEAVWLAEEFPDVVVGYPTTDQAALRALAGSPVAAARVTLMVDSVGHLDLIDEVVGPDRPALRVCLDLDASLRLAGGRVHVGVRRSPVHSVTQAGELARAVVERPGFTLVGVMAYEAQVAGLGDVPADLGDGASPLGRTARAGARARAEVVRRMQARSMAELAERRAAVVAAVGEVAAAAGGGLEFVNGGGTGSVHWTTVEPAVTEIAAGSGLYAPTLFDRYQAFTPAPAALFALSVVRRPAPGIVTVAGGGWIASGPPGPDRVPRPVHPAGLRFVGTEGAGEVQTPLRGPAADRLRIGDRVWFRHAKAGELCEHVNLLHLVDADGSVRPVPTYRGEGQAF</sequence>
<dbReference type="KEGG" id="fri:FraEuI1c_6762"/>
<dbReference type="Pfam" id="PF01168">
    <property type="entry name" value="Ala_racemase_N"/>
    <property type="match status" value="1"/>
</dbReference>
<evidence type="ECO:0000256" key="1">
    <source>
        <dbReference type="SAM" id="MobiDB-lite"/>
    </source>
</evidence>
<gene>
    <name evidence="3" type="ordered locus">FraEuI1c_6762</name>
</gene>
<feature type="region of interest" description="Disordered" evidence="1">
    <location>
        <begin position="1"/>
        <end position="33"/>
    </location>
</feature>
<name>E3JCE2_PSEI1</name>
<dbReference type="GO" id="GO:0036088">
    <property type="term" value="P:D-serine catabolic process"/>
    <property type="evidence" value="ECO:0007669"/>
    <property type="project" value="TreeGrafter"/>
</dbReference>
<dbReference type="InterPro" id="IPR051466">
    <property type="entry name" value="D-amino_acid_metab_enzyme"/>
</dbReference>
<dbReference type="InParanoid" id="E3JCE2"/>
<organism evidence="3 4">
    <name type="scientific">Pseudofrankia inefficax (strain DSM 45817 / CECT 9037 / DDB 130130 / EuI1c)</name>
    <name type="common">Frankia inefficax</name>
    <dbReference type="NCBI Taxonomy" id="298654"/>
    <lineage>
        <taxon>Bacteria</taxon>
        <taxon>Bacillati</taxon>
        <taxon>Actinomycetota</taxon>
        <taxon>Actinomycetes</taxon>
        <taxon>Frankiales</taxon>
        <taxon>Frankiaceae</taxon>
        <taxon>Pseudofrankia</taxon>
    </lineage>
</organism>
<dbReference type="AlphaFoldDB" id="E3JCE2"/>
<dbReference type="STRING" id="298654.FraEuI1c_6762"/>
<proteinExistence type="predicted"/>
<dbReference type="CDD" id="cd06813">
    <property type="entry name" value="PLPDE_III_DSD_D-TA_like_2"/>
    <property type="match status" value="1"/>
</dbReference>
<dbReference type="PANTHER" id="PTHR28004:SF2">
    <property type="entry name" value="D-SERINE DEHYDRATASE"/>
    <property type="match status" value="1"/>
</dbReference>
<feature type="domain" description="Alanine racemase N-terminal" evidence="2">
    <location>
        <begin position="51"/>
        <end position="221"/>
    </location>
</feature>
<dbReference type="PANTHER" id="PTHR28004">
    <property type="entry name" value="ZGC:162816-RELATED"/>
    <property type="match status" value="1"/>
</dbReference>
<feature type="compositionally biased region" description="Low complexity" evidence="1">
    <location>
        <begin position="1"/>
        <end position="18"/>
    </location>
</feature>
<dbReference type="HOGENOM" id="CLU_042383_0_0_11"/>
<dbReference type="RefSeq" id="WP_013427842.1">
    <property type="nucleotide sequence ID" value="NC_014666.1"/>
</dbReference>
<dbReference type="GO" id="GO:0008721">
    <property type="term" value="F:D-serine ammonia-lyase activity"/>
    <property type="evidence" value="ECO:0007669"/>
    <property type="project" value="TreeGrafter"/>
</dbReference>
<dbReference type="Gene3D" id="3.20.20.10">
    <property type="entry name" value="Alanine racemase"/>
    <property type="match status" value="1"/>
</dbReference>
<dbReference type="eggNOG" id="COG3616">
    <property type="taxonomic scope" value="Bacteria"/>
</dbReference>
<protein>
    <submittedName>
        <fullName evidence="3">Alanine racemase domain protein</fullName>
    </submittedName>
</protein>
<dbReference type="Proteomes" id="UP000002484">
    <property type="component" value="Chromosome"/>
</dbReference>
<reference evidence="3 4" key="1">
    <citation type="submission" date="2010-10" db="EMBL/GenBank/DDBJ databases">
        <title>Complete sequence of Frankia sp. EuI1c.</title>
        <authorList>
            <consortium name="US DOE Joint Genome Institute"/>
            <person name="Lucas S."/>
            <person name="Copeland A."/>
            <person name="Lapidus A."/>
            <person name="Cheng J.-F."/>
            <person name="Bruce D."/>
            <person name="Goodwin L."/>
            <person name="Pitluck S."/>
            <person name="Chertkov O."/>
            <person name="Detter J.C."/>
            <person name="Han C."/>
            <person name="Tapia R."/>
            <person name="Land M."/>
            <person name="Hauser L."/>
            <person name="Jeffries C."/>
            <person name="Kyrpides N."/>
            <person name="Ivanova N."/>
            <person name="Mikhailova N."/>
            <person name="Beauchemin N."/>
            <person name="Sen A."/>
            <person name="Sur S.A."/>
            <person name="Gtari M."/>
            <person name="Wall L."/>
            <person name="Tisa L."/>
            <person name="Woyke T."/>
        </authorList>
    </citation>
    <scope>NUCLEOTIDE SEQUENCE [LARGE SCALE GENOMIC DNA]</scope>
    <source>
        <strain evidence="4">DSM 45817 / CECT 9037 / EuI1c</strain>
    </source>
</reference>
<keyword evidence="4" id="KW-1185">Reference proteome</keyword>
<evidence type="ECO:0000313" key="4">
    <source>
        <dbReference type="Proteomes" id="UP000002484"/>
    </source>
</evidence>
<evidence type="ECO:0000313" key="3">
    <source>
        <dbReference type="EMBL" id="ADP84731.1"/>
    </source>
</evidence>